<gene>
    <name evidence="3" type="ORF">ACJIZ3_023680</name>
</gene>
<dbReference type="SUPFAM" id="SSF46565">
    <property type="entry name" value="Chaperone J-domain"/>
    <property type="match status" value="1"/>
</dbReference>
<dbReference type="Pfam" id="PF00226">
    <property type="entry name" value="DnaJ"/>
    <property type="match status" value="1"/>
</dbReference>
<protein>
    <recommendedName>
        <fullName evidence="2">J domain-containing protein</fullName>
    </recommendedName>
</protein>
<accession>A0ABD3TPQ6</accession>
<evidence type="ECO:0000313" key="3">
    <source>
        <dbReference type="EMBL" id="KAL3839089.1"/>
    </source>
</evidence>
<dbReference type="SMART" id="SM00271">
    <property type="entry name" value="DnaJ"/>
    <property type="match status" value="1"/>
</dbReference>
<dbReference type="InterPro" id="IPR036869">
    <property type="entry name" value="J_dom_sf"/>
</dbReference>
<reference evidence="3 4" key="1">
    <citation type="submission" date="2024-12" db="EMBL/GenBank/DDBJ databases">
        <title>The unique morphological basis and parallel evolutionary history of personate flowers in Penstemon.</title>
        <authorList>
            <person name="Depatie T.H."/>
            <person name="Wessinger C.A."/>
        </authorList>
    </citation>
    <scope>NUCLEOTIDE SEQUENCE [LARGE SCALE GENOMIC DNA]</scope>
    <source>
        <strain evidence="3">WTNN_2</strain>
        <tissue evidence="3">Leaf</tissue>
    </source>
</reference>
<dbReference type="PANTHER" id="PTHR44137:SF61">
    <property type="entry name" value="J DOMAIN-CONTAINING PROTEIN"/>
    <property type="match status" value="1"/>
</dbReference>
<feature type="region of interest" description="Disordered" evidence="1">
    <location>
        <begin position="130"/>
        <end position="213"/>
    </location>
</feature>
<dbReference type="AlphaFoldDB" id="A0ABD3TPQ6"/>
<dbReference type="Gene3D" id="1.10.287.110">
    <property type="entry name" value="DnaJ domain"/>
    <property type="match status" value="1"/>
</dbReference>
<dbReference type="InterPro" id="IPR056988">
    <property type="entry name" value="Zn_ribbon_pln"/>
</dbReference>
<feature type="compositionally biased region" description="Basic and acidic residues" evidence="1">
    <location>
        <begin position="200"/>
        <end position="213"/>
    </location>
</feature>
<dbReference type="EMBL" id="JBJXBP010000003">
    <property type="protein sequence ID" value="KAL3839089.1"/>
    <property type="molecule type" value="Genomic_DNA"/>
</dbReference>
<feature type="domain" description="J" evidence="2">
    <location>
        <begin position="66"/>
        <end position="130"/>
    </location>
</feature>
<comment type="caution">
    <text evidence="3">The sequence shown here is derived from an EMBL/GenBank/DDBJ whole genome shotgun (WGS) entry which is preliminary data.</text>
</comment>
<dbReference type="PRINTS" id="PR00625">
    <property type="entry name" value="JDOMAIN"/>
</dbReference>
<sequence>MECNKEEAIRSKAIAEKKFLSLDIEGAKKFALKAQTLFPKLDGIFQFLEVINIYVDNGKKINGEVDYYKMFGVDPFVDEDILKKQYKKLALSLHPDKNKSVGADGAFKIMSQAWSVLSDKDKRRTYNLKLNLNLKKGPNQRELSSAKPKTPSSANNTTSRKSNPPATNTSSHTPQKNSAKDPQKSRNRSPQKTPPKARSQARDPVRNPKKEASKSEIFWTSCNRCRIPYKYLKIYLNKNLRCNHCQQSFVAAEMTDPNVTHSSSPSGSNESLKAVNTEKKAEAVSAPNTHSSSLQKEKPNKKRRISEGEIRGNLKKTCANSR</sequence>
<keyword evidence="4" id="KW-1185">Reference proteome</keyword>
<feature type="compositionally biased region" description="Polar residues" evidence="1">
    <location>
        <begin position="257"/>
        <end position="271"/>
    </location>
</feature>
<organism evidence="3 4">
    <name type="scientific">Penstemon smallii</name>
    <dbReference type="NCBI Taxonomy" id="265156"/>
    <lineage>
        <taxon>Eukaryota</taxon>
        <taxon>Viridiplantae</taxon>
        <taxon>Streptophyta</taxon>
        <taxon>Embryophyta</taxon>
        <taxon>Tracheophyta</taxon>
        <taxon>Spermatophyta</taxon>
        <taxon>Magnoliopsida</taxon>
        <taxon>eudicotyledons</taxon>
        <taxon>Gunneridae</taxon>
        <taxon>Pentapetalae</taxon>
        <taxon>asterids</taxon>
        <taxon>lamiids</taxon>
        <taxon>Lamiales</taxon>
        <taxon>Plantaginaceae</taxon>
        <taxon>Cheloneae</taxon>
        <taxon>Penstemon</taxon>
    </lineage>
</organism>
<feature type="compositionally biased region" description="Polar residues" evidence="1">
    <location>
        <begin position="150"/>
        <end position="177"/>
    </location>
</feature>
<evidence type="ECO:0000256" key="1">
    <source>
        <dbReference type="SAM" id="MobiDB-lite"/>
    </source>
</evidence>
<dbReference type="InterPro" id="IPR001623">
    <property type="entry name" value="DnaJ_domain"/>
</dbReference>
<dbReference type="Pfam" id="PF23551">
    <property type="entry name" value="Zn_ribbon_20"/>
    <property type="match status" value="1"/>
</dbReference>
<dbReference type="InterPro" id="IPR018253">
    <property type="entry name" value="DnaJ_domain_CS"/>
</dbReference>
<dbReference type="Proteomes" id="UP001634393">
    <property type="component" value="Unassembled WGS sequence"/>
</dbReference>
<evidence type="ECO:0000313" key="4">
    <source>
        <dbReference type="Proteomes" id="UP001634393"/>
    </source>
</evidence>
<evidence type="ECO:0000259" key="2">
    <source>
        <dbReference type="PROSITE" id="PS50076"/>
    </source>
</evidence>
<dbReference type="PROSITE" id="PS50076">
    <property type="entry name" value="DNAJ_2"/>
    <property type="match status" value="1"/>
</dbReference>
<feature type="region of interest" description="Disordered" evidence="1">
    <location>
        <begin position="256"/>
        <end position="322"/>
    </location>
</feature>
<proteinExistence type="predicted"/>
<dbReference type="PROSITE" id="PS00636">
    <property type="entry name" value="DNAJ_1"/>
    <property type="match status" value="1"/>
</dbReference>
<dbReference type="PANTHER" id="PTHR44137">
    <property type="entry name" value="BNAC03G44070D PROTEIN"/>
    <property type="match status" value="1"/>
</dbReference>
<name>A0ABD3TPQ6_9LAMI</name>
<dbReference type="CDD" id="cd06257">
    <property type="entry name" value="DnaJ"/>
    <property type="match status" value="1"/>
</dbReference>